<evidence type="ECO:0000313" key="2">
    <source>
        <dbReference type="EMBL" id="SEO70887.1"/>
    </source>
</evidence>
<dbReference type="OrthoDB" id="8563187at2"/>
<organism evidence="2 3">
    <name type="scientific">Aquisalimonas asiatica</name>
    <dbReference type="NCBI Taxonomy" id="406100"/>
    <lineage>
        <taxon>Bacteria</taxon>
        <taxon>Pseudomonadati</taxon>
        <taxon>Pseudomonadota</taxon>
        <taxon>Gammaproteobacteria</taxon>
        <taxon>Chromatiales</taxon>
        <taxon>Ectothiorhodospiraceae</taxon>
        <taxon>Aquisalimonas</taxon>
    </lineage>
</organism>
<dbReference type="InterPro" id="IPR053135">
    <property type="entry name" value="AKR2_Oxidoreductase"/>
</dbReference>
<dbReference type="InterPro" id="IPR036812">
    <property type="entry name" value="NAD(P)_OxRdtase_dom_sf"/>
</dbReference>
<evidence type="ECO:0000313" key="3">
    <source>
        <dbReference type="Proteomes" id="UP000199657"/>
    </source>
</evidence>
<gene>
    <name evidence="2" type="ORF">SAMN04488052_102311</name>
</gene>
<protein>
    <submittedName>
        <fullName evidence="2">Aldo/keto reductase</fullName>
    </submittedName>
</protein>
<dbReference type="InterPro" id="IPR006311">
    <property type="entry name" value="TAT_signal"/>
</dbReference>
<accession>A0A1H8RX63</accession>
<dbReference type="PANTHER" id="PTHR43312">
    <property type="entry name" value="D-THREO-ALDOSE 1-DEHYDROGENASE"/>
    <property type="match status" value="1"/>
</dbReference>
<dbReference type="AlphaFoldDB" id="A0A1H8RX63"/>
<dbReference type="EMBL" id="FOEG01000002">
    <property type="protein sequence ID" value="SEO70887.1"/>
    <property type="molecule type" value="Genomic_DNA"/>
</dbReference>
<dbReference type="PROSITE" id="PS51318">
    <property type="entry name" value="TAT"/>
    <property type="match status" value="1"/>
</dbReference>
<proteinExistence type="predicted"/>
<reference evidence="2 3" key="1">
    <citation type="submission" date="2016-10" db="EMBL/GenBank/DDBJ databases">
        <authorList>
            <person name="de Groot N.N."/>
        </authorList>
    </citation>
    <scope>NUCLEOTIDE SEQUENCE [LARGE SCALE GENOMIC DNA]</scope>
    <source>
        <strain evidence="2 3">CGMCC 1.6291</strain>
    </source>
</reference>
<dbReference type="Pfam" id="PF00248">
    <property type="entry name" value="Aldo_ket_red"/>
    <property type="match status" value="1"/>
</dbReference>
<evidence type="ECO:0000259" key="1">
    <source>
        <dbReference type="Pfam" id="PF00248"/>
    </source>
</evidence>
<dbReference type="CDD" id="cd19095">
    <property type="entry name" value="AKR_PA4992-like"/>
    <property type="match status" value="1"/>
</dbReference>
<dbReference type="Gene3D" id="3.20.20.100">
    <property type="entry name" value="NADP-dependent oxidoreductase domain"/>
    <property type="match status" value="1"/>
</dbReference>
<dbReference type="Proteomes" id="UP000199657">
    <property type="component" value="Unassembled WGS sequence"/>
</dbReference>
<sequence length="321" mass="35867">MRPFDTRRRQFLQRMADGAVAAAAWRLRGLGVAGALAAPVAAHGSDDVHRKTIPGTDETLNAIGMGTYITFNVGPDDGARESLTDVLRTFFAMGGGMIDSSPMYGTAEDVLGDLLGEMDDAGPVFSATKVWTRSTGEGREQIDASLDLWGVDRFDLMQIHNLVNWEAHLETLRERRADGDIRYIGVTTSHGRRHDALERIMRDEAIDFVQLTYNIVDREAEERLLPLARERDIAVIANRPFQRGNLFDRVNGKPLPGWAADYGIENWAQYFLKFITSHDAITCAIPATSREEHMRENMGALRGPVPDASVRERMLEELQRL</sequence>
<dbReference type="PANTHER" id="PTHR43312:SF1">
    <property type="entry name" value="NADP-DEPENDENT OXIDOREDUCTASE DOMAIN-CONTAINING PROTEIN"/>
    <property type="match status" value="1"/>
</dbReference>
<dbReference type="SUPFAM" id="SSF51430">
    <property type="entry name" value="NAD(P)-linked oxidoreductase"/>
    <property type="match status" value="1"/>
</dbReference>
<dbReference type="InterPro" id="IPR023210">
    <property type="entry name" value="NADP_OxRdtase_dom"/>
</dbReference>
<name>A0A1H8RX63_9GAMM</name>
<dbReference type="RefSeq" id="WP_091641006.1">
    <property type="nucleotide sequence ID" value="NZ_FOEG01000002.1"/>
</dbReference>
<keyword evidence="3" id="KW-1185">Reference proteome</keyword>
<feature type="domain" description="NADP-dependent oxidoreductase" evidence="1">
    <location>
        <begin position="63"/>
        <end position="310"/>
    </location>
</feature>
<dbReference type="STRING" id="406100.SAMN04488052_102311"/>